<dbReference type="InterPro" id="IPR036388">
    <property type="entry name" value="WH-like_DNA-bd_sf"/>
</dbReference>
<accession>G1UE49</accession>
<dbReference type="EMBL" id="AB586106">
    <property type="protein sequence ID" value="BAK82136.1"/>
    <property type="molecule type" value="Genomic_DNA"/>
</dbReference>
<comment type="subcellular location">
    <subcellularLocation>
        <location evidence="1">Cytoplasm</location>
    </subcellularLocation>
</comment>
<organism evidence="7">
    <name type="scientific">Calyptogena nautilei symbiont</name>
    <dbReference type="NCBI Taxonomy" id="596093"/>
    <lineage>
        <taxon>Bacteria</taxon>
    </lineage>
</organism>
<dbReference type="GO" id="GO:0006282">
    <property type="term" value="P:regulation of DNA repair"/>
    <property type="evidence" value="ECO:0007669"/>
    <property type="project" value="InterPro"/>
</dbReference>
<dbReference type="InterPro" id="IPR053924">
    <property type="entry name" value="RecX_HTH_2nd"/>
</dbReference>
<dbReference type="PANTHER" id="PTHR33602">
    <property type="entry name" value="REGULATORY PROTEIN RECX FAMILY PROTEIN"/>
    <property type="match status" value="1"/>
</dbReference>
<dbReference type="AlphaFoldDB" id="G1UE49"/>
<evidence type="ECO:0000256" key="3">
    <source>
        <dbReference type="ARBA" id="ARBA00018111"/>
    </source>
</evidence>
<sequence length="127" mass="14606">MAQREHSVLELTQKLSAKGYAIEEIEPALVQLAQNNYQSDGRFVEAFVLMRINQGKGGVLISQQLKQKGIEDFDLSTIDSFELAKSVRLKKYGKQLPKDYKEKAKQQRFLQSRGFDFEQINQVFSCE</sequence>
<protein>
    <recommendedName>
        <fullName evidence="3">Regulatory protein RecX</fullName>
    </recommendedName>
</protein>
<keyword evidence="4" id="KW-0963">Cytoplasm</keyword>
<proteinExistence type="inferred from homology"/>
<name>G1UE49_UNCXX</name>
<evidence type="ECO:0000259" key="5">
    <source>
        <dbReference type="Pfam" id="PF02631"/>
    </source>
</evidence>
<evidence type="ECO:0000256" key="2">
    <source>
        <dbReference type="ARBA" id="ARBA00009695"/>
    </source>
</evidence>
<evidence type="ECO:0000259" key="6">
    <source>
        <dbReference type="Pfam" id="PF21981"/>
    </source>
</evidence>
<gene>
    <name evidence="7" type="primary">recX</name>
</gene>
<dbReference type="Gene3D" id="1.10.10.10">
    <property type="entry name" value="Winged helix-like DNA-binding domain superfamily/Winged helix DNA-binding domain"/>
    <property type="match status" value="3"/>
</dbReference>
<feature type="domain" description="RecX second three-helical" evidence="5">
    <location>
        <begin position="39"/>
        <end position="72"/>
    </location>
</feature>
<dbReference type="PANTHER" id="PTHR33602:SF1">
    <property type="entry name" value="REGULATORY PROTEIN RECX FAMILY PROTEIN"/>
    <property type="match status" value="1"/>
</dbReference>
<reference evidence="7" key="1">
    <citation type="journal article" date="2011" name="BMC Evol. Biol.">
        <title>Loss of genes for DNA recombination and repair in the reductive genome evolution of thioautotrophic symbionts of Calyptogena clams.</title>
        <authorList>
            <person name="Kuwahara H."/>
            <person name="Takaki Y."/>
            <person name="Shimamura S."/>
            <person name="Yoshida T."/>
            <person name="Maeda T."/>
            <person name="Kunieda T."/>
            <person name="Maruyama T."/>
        </authorList>
    </citation>
    <scope>NUCLEOTIDE SEQUENCE</scope>
</reference>
<dbReference type="Pfam" id="PF21981">
    <property type="entry name" value="RecX_HTH3"/>
    <property type="match status" value="1"/>
</dbReference>
<evidence type="ECO:0000256" key="1">
    <source>
        <dbReference type="ARBA" id="ARBA00004496"/>
    </source>
</evidence>
<dbReference type="GO" id="GO:0005737">
    <property type="term" value="C:cytoplasm"/>
    <property type="evidence" value="ECO:0007669"/>
    <property type="project" value="UniProtKB-SubCell"/>
</dbReference>
<comment type="similarity">
    <text evidence="2">Belongs to the RecX family.</text>
</comment>
<dbReference type="Pfam" id="PF02631">
    <property type="entry name" value="RecX_HTH2"/>
    <property type="match status" value="1"/>
</dbReference>
<feature type="domain" description="RecX third three-helical" evidence="6">
    <location>
        <begin position="81"/>
        <end position="123"/>
    </location>
</feature>
<dbReference type="InterPro" id="IPR003783">
    <property type="entry name" value="Regulatory_RecX"/>
</dbReference>
<dbReference type="InterPro" id="IPR053925">
    <property type="entry name" value="RecX_HTH_3rd"/>
</dbReference>
<evidence type="ECO:0000313" key="7">
    <source>
        <dbReference type="EMBL" id="BAK82136.1"/>
    </source>
</evidence>
<evidence type="ECO:0000256" key="4">
    <source>
        <dbReference type="ARBA" id="ARBA00022490"/>
    </source>
</evidence>